<dbReference type="Proteomes" id="UP000193228">
    <property type="component" value="Unassembled WGS sequence"/>
</dbReference>
<dbReference type="STRING" id="1515439.SAMN06265784_11238"/>
<dbReference type="PANTHER" id="PTHR43162">
    <property type="match status" value="1"/>
</dbReference>
<dbReference type="Pfam" id="PF05368">
    <property type="entry name" value="NmrA"/>
    <property type="match status" value="1"/>
</dbReference>
<dbReference type="InterPro" id="IPR008030">
    <property type="entry name" value="NmrA-like"/>
</dbReference>
<dbReference type="EMBL" id="FXAT01000012">
    <property type="protein sequence ID" value="SMG58905.1"/>
    <property type="molecule type" value="Genomic_DNA"/>
</dbReference>
<proteinExistence type="predicted"/>
<dbReference type="RefSeq" id="WP_085488636.1">
    <property type="nucleotide sequence ID" value="NZ_FXAT01000012.1"/>
</dbReference>
<dbReference type="Gene3D" id="3.40.50.720">
    <property type="entry name" value="NAD(P)-binding Rossmann-like Domain"/>
    <property type="match status" value="1"/>
</dbReference>
<name>A0A1X7LYF3_9BURK</name>
<accession>A0A1X7LYF3</accession>
<organism evidence="2 3">
    <name type="scientific">Paraburkholderia susongensis</name>
    <dbReference type="NCBI Taxonomy" id="1515439"/>
    <lineage>
        <taxon>Bacteria</taxon>
        <taxon>Pseudomonadati</taxon>
        <taxon>Pseudomonadota</taxon>
        <taxon>Betaproteobacteria</taxon>
        <taxon>Burkholderiales</taxon>
        <taxon>Burkholderiaceae</taxon>
        <taxon>Paraburkholderia</taxon>
    </lineage>
</organism>
<dbReference type="AlphaFoldDB" id="A0A1X7LYF3"/>
<dbReference type="InterPro" id="IPR036291">
    <property type="entry name" value="NAD(P)-bd_dom_sf"/>
</dbReference>
<keyword evidence="3" id="KW-1185">Reference proteome</keyword>
<sequence length="301" mass="31908">MYVIFGAAGNVGRASAAALRRAGREVRAVVRDPAQGESLAAIGCEIALADLNDADSVARAINGAHAVQLLCPVPRVHDDPAAAMRRMIDASVTALRAAAPPRVLALSDYGAEHAHGTGITTLFHYLETQLRTVDSSLTFLRAAEHMHNWARVLPAALEHGVLPSLHHPLDKLFPTVAAQDVGELAAGLLLDAAPSRAAPHVVSIEGDKRVSPLEVARTLEELTGRPVAARAIPRDEWHAMLGRAGLGEQHARLIVDLYDAHNAGRIDVEANVGERRFGATTLRQVLAALLPHMAGAKTAAR</sequence>
<evidence type="ECO:0000313" key="2">
    <source>
        <dbReference type="EMBL" id="SMG58905.1"/>
    </source>
</evidence>
<evidence type="ECO:0000313" key="3">
    <source>
        <dbReference type="Proteomes" id="UP000193228"/>
    </source>
</evidence>
<dbReference type="InterPro" id="IPR051604">
    <property type="entry name" value="Ergot_Alk_Oxidoreductase"/>
</dbReference>
<protein>
    <submittedName>
        <fullName evidence="2">Uncharacterized conserved protein YbjT, contains NAD(P)-binding and DUF2867 domains</fullName>
    </submittedName>
</protein>
<gene>
    <name evidence="2" type="ORF">SAMN06265784_11238</name>
</gene>
<evidence type="ECO:0000259" key="1">
    <source>
        <dbReference type="Pfam" id="PF05368"/>
    </source>
</evidence>
<reference evidence="3" key="1">
    <citation type="submission" date="2017-04" db="EMBL/GenBank/DDBJ databases">
        <authorList>
            <person name="Varghese N."/>
            <person name="Submissions S."/>
        </authorList>
    </citation>
    <scope>NUCLEOTIDE SEQUENCE [LARGE SCALE GENOMIC DNA]</scope>
    <source>
        <strain evidence="3">LMG 29540</strain>
    </source>
</reference>
<feature type="domain" description="NmrA-like" evidence="1">
    <location>
        <begin position="3"/>
        <end position="256"/>
    </location>
</feature>
<dbReference type="OrthoDB" id="8945220at2"/>
<dbReference type="PANTHER" id="PTHR43162:SF1">
    <property type="entry name" value="PRESTALK A DIFFERENTIATION PROTEIN A"/>
    <property type="match status" value="1"/>
</dbReference>
<dbReference type="Gene3D" id="3.90.25.10">
    <property type="entry name" value="UDP-galactose 4-epimerase, domain 1"/>
    <property type="match status" value="1"/>
</dbReference>
<dbReference type="SUPFAM" id="SSF51735">
    <property type="entry name" value="NAD(P)-binding Rossmann-fold domains"/>
    <property type="match status" value="1"/>
</dbReference>